<organism evidence="2 3">
    <name type="scientific">Mollisia scopiformis</name>
    <name type="common">Conifer needle endophyte fungus</name>
    <name type="synonym">Phialocephala scopiformis</name>
    <dbReference type="NCBI Taxonomy" id="149040"/>
    <lineage>
        <taxon>Eukaryota</taxon>
        <taxon>Fungi</taxon>
        <taxon>Dikarya</taxon>
        <taxon>Ascomycota</taxon>
        <taxon>Pezizomycotina</taxon>
        <taxon>Leotiomycetes</taxon>
        <taxon>Helotiales</taxon>
        <taxon>Mollisiaceae</taxon>
        <taxon>Mollisia</taxon>
    </lineage>
</organism>
<dbReference type="InParanoid" id="A0A194XHS0"/>
<sequence>MGNLLSISDSGMLTIDALPPKPQNPPPPHPDPVVKLLTPTISGGLESFQAFPKLPIELQAKVWRHALEPCSVTHRVLRIIYNTTTNAYTYAFNIPPLMTICQVSRRVAQLSYPSLIPKLQHPVYFNPAVDFLYCTSTHDWSSIRSQDEVFATLSILNSSVILEHIRFLAVDYSYWSHQSSINSRYVPPDTNAICQLPELGLFASLEELFLVVPSLEEHLICQSKGFTLVTDPYKRAQLLEARSKASTAYDAALPPSIMPGYRVYAGPEVDFLRRWELERCFGLANLPYFGNSGVGWKSDTYKEKDSLGNPRRVLKCTEIRPYSK</sequence>
<keyword evidence="3" id="KW-1185">Reference proteome</keyword>
<dbReference type="GeneID" id="28832034"/>
<dbReference type="RefSeq" id="XP_018074036.1">
    <property type="nucleotide sequence ID" value="XM_018222308.1"/>
</dbReference>
<evidence type="ECO:0000259" key="1">
    <source>
        <dbReference type="Pfam" id="PF20150"/>
    </source>
</evidence>
<protein>
    <recommendedName>
        <fullName evidence="1">2EXR domain-containing protein</fullName>
    </recommendedName>
</protein>
<reference evidence="2 3" key="1">
    <citation type="submission" date="2015-10" db="EMBL/GenBank/DDBJ databases">
        <title>Full genome of DAOMC 229536 Phialocephala scopiformis, a fungal endophyte of spruce producing the potent anti-insectan compound rugulosin.</title>
        <authorList>
            <consortium name="DOE Joint Genome Institute"/>
            <person name="Walker A.K."/>
            <person name="Frasz S.L."/>
            <person name="Seifert K.A."/>
            <person name="Miller J.D."/>
            <person name="Mondo S.J."/>
            <person name="Labutti K."/>
            <person name="Lipzen A."/>
            <person name="Dockter R."/>
            <person name="Kennedy M."/>
            <person name="Grigoriev I.V."/>
            <person name="Spatafora J.W."/>
        </authorList>
    </citation>
    <scope>NUCLEOTIDE SEQUENCE [LARGE SCALE GENOMIC DNA]</scope>
    <source>
        <strain evidence="2 3">CBS 120377</strain>
    </source>
</reference>
<dbReference type="AlphaFoldDB" id="A0A194XHS0"/>
<feature type="domain" description="2EXR" evidence="1">
    <location>
        <begin position="48"/>
        <end position="132"/>
    </location>
</feature>
<evidence type="ECO:0000313" key="2">
    <source>
        <dbReference type="EMBL" id="KUJ19681.1"/>
    </source>
</evidence>
<dbReference type="InterPro" id="IPR045518">
    <property type="entry name" value="2EXR"/>
</dbReference>
<dbReference type="PANTHER" id="PTHR35910">
    <property type="entry name" value="2EXR DOMAIN-CONTAINING PROTEIN"/>
    <property type="match status" value="1"/>
</dbReference>
<accession>A0A194XHS0</accession>
<proteinExistence type="predicted"/>
<name>A0A194XHS0_MOLSC</name>
<dbReference type="OrthoDB" id="3475553at2759"/>
<dbReference type="PANTHER" id="PTHR35910:SF6">
    <property type="entry name" value="2EXR DOMAIN-CONTAINING PROTEIN"/>
    <property type="match status" value="1"/>
</dbReference>
<dbReference type="KEGG" id="psco:LY89DRAFT_779601"/>
<dbReference type="EMBL" id="KQ947410">
    <property type="protein sequence ID" value="KUJ19681.1"/>
    <property type="molecule type" value="Genomic_DNA"/>
</dbReference>
<evidence type="ECO:0000313" key="3">
    <source>
        <dbReference type="Proteomes" id="UP000070700"/>
    </source>
</evidence>
<dbReference type="Proteomes" id="UP000070700">
    <property type="component" value="Unassembled WGS sequence"/>
</dbReference>
<gene>
    <name evidence="2" type="ORF">LY89DRAFT_779601</name>
</gene>
<dbReference type="Pfam" id="PF20150">
    <property type="entry name" value="2EXR"/>
    <property type="match status" value="1"/>
</dbReference>